<evidence type="ECO:0000259" key="4">
    <source>
        <dbReference type="PROSITE" id="PS51379"/>
    </source>
</evidence>
<dbReference type="SUPFAM" id="SSF54862">
    <property type="entry name" value="4Fe-4S ferredoxins"/>
    <property type="match status" value="1"/>
</dbReference>
<protein>
    <submittedName>
        <fullName evidence="5">[FeFe] hydrogenase, group B1/B3</fullName>
    </submittedName>
</protein>
<dbReference type="GO" id="GO:0046872">
    <property type="term" value="F:metal ion binding"/>
    <property type="evidence" value="ECO:0007669"/>
    <property type="project" value="UniProtKB-KW"/>
</dbReference>
<keyword evidence="1" id="KW-0479">Metal-binding</keyword>
<name>A0A1G8LMC3_9CLOT</name>
<keyword evidence="2" id="KW-0408">Iron</keyword>
<evidence type="ECO:0000313" key="5">
    <source>
        <dbReference type="EMBL" id="SDI56765.1"/>
    </source>
</evidence>
<feature type="domain" description="4Fe-4S ferredoxin-type" evidence="4">
    <location>
        <begin position="110"/>
        <end position="140"/>
    </location>
</feature>
<dbReference type="PROSITE" id="PS00198">
    <property type="entry name" value="4FE4S_FER_1"/>
    <property type="match status" value="1"/>
</dbReference>
<accession>A0A1G8LMC3</accession>
<evidence type="ECO:0000256" key="3">
    <source>
        <dbReference type="ARBA" id="ARBA00023014"/>
    </source>
</evidence>
<dbReference type="Gene3D" id="3.40.950.10">
    <property type="entry name" value="Fe-only Hydrogenase (Larger Subunit), Chain L, domain 3"/>
    <property type="match status" value="1"/>
</dbReference>
<dbReference type="SUPFAM" id="SSF53920">
    <property type="entry name" value="Fe-only hydrogenase"/>
    <property type="match status" value="1"/>
</dbReference>
<dbReference type="Proteomes" id="UP000183255">
    <property type="component" value="Unassembled WGS sequence"/>
</dbReference>
<dbReference type="InterPro" id="IPR050340">
    <property type="entry name" value="Cytosolic_Fe-S_CAF"/>
</dbReference>
<evidence type="ECO:0000313" key="6">
    <source>
        <dbReference type="Proteomes" id="UP000183255"/>
    </source>
</evidence>
<dbReference type="Pfam" id="PF02906">
    <property type="entry name" value="Fe_hyd_lg_C"/>
    <property type="match status" value="1"/>
</dbReference>
<dbReference type="GO" id="GO:0051536">
    <property type="term" value="F:iron-sulfur cluster binding"/>
    <property type="evidence" value="ECO:0007669"/>
    <property type="project" value="UniProtKB-KW"/>
</dbReference>
<feature type="domain" description="4Fe-4S ferredoxin-type" evidence="4">
    <location>
        <begin position="141"/>
        <end position="170"/>
    </location>
</feature>
<proteinExistence type="predicted"/>
<dbReference type="AlphaFoldDB" id="A0A1G8LMC3"/>
<dbReference type="PANTHER" id="PTHR11615">
    <property type="entry name" value="NITRATE, FORMATE, IRON DEHYDROGENASE"/>
    <property type="match status" value="1"/>
</dbReference>
<organism evidence="5 6">
    <name type="scientific">Proteiniclasticum ruminis</name>
    <dbReference type="NCBI Taxonomy" id="398199"/>
    <lineage>
        <taxon>Bacteria</taxon>
        <taxon>Bacillati</taxon>
        <taxon>Bacillota</taxon>
        <taxon>Clostridia</taxon>
        <taxon>Eubacteriales</taxon>
        <taxon>Clostridiaceae</taxon>
        <taxon>Proteiniclasticum</taxon>
    </lineage>
</organism>
<dbReference type="Gene3D" id="3.30.70.20">
    <property type="match status" value="2"/>
</dbReference>
<dbReference type="NCBIfam" id="TIGR04105">
    <property type="entry name" value="FeFe_hydrog_B1"/>
    <property type="match status" value="1"/>
</dbReference>
<dbReference type="InterPro" id="IPR017896">
    <property type="entry name" value="4Fe4S_Fe-S-bd"/>
</dbReference>
<gene>
    <name evidence="5" type="ORF">SAMN05421804_103123</name>
</gene>
<sequence>MKESYVDLVNIRRKVFAKIAEMAYEDVELQELEKASFEIIPGEVAHFRDSVFRERAIVDERLRLTMGLDARKPIEFHRVTDGIVDEDVENTLFLEPLVNVITSACEACPTKAYVVTDNCRKCLAHPCVNVCPVNAVSIGKDRAVIDQAKCIKCGRCKETCPYSAIVVYERPCAAVCGVNAIGSDYLGRAEINQSKCVSCGRCVTHCPFGAISDKSQIYQLVKSLKKEKNSYAIIAPSFLGQFGPLASPVQIFEGIKQLGFKEVLEVSLGADITTLHEAKEYLKRVPLEIPYMGTSCCNSWTLMVKKLFPDQADYISDSASPMVETAKHIKKMNPDAVITFIGPCISKKLEALREEVKDFVHYVITFEELMGMFVAKGVELSEIEVSKEIQDASTLGRGYAIAGGVAEAVKTTAQLLDPTRDIQVEGASTLQDCVKLMRMAKSGKKNGYLLEGMACPGGCIAGPGTIASMNRVKRAVADFKNKAEYKTPLDNLHIDSSLRNQEPPL</sequence>
<dbReference type="InterPro" id="IPR009016">
    <property type="entry name" value="Fe_hydrogenase"/>
</dbReference>
<dbReference type="InterPro" id="IPR027631">
    <property type="entry name" value="Mono_FeFe_hydrog"/>
</dbReference>
<dbReference type="CDD" id="cd10549">
    <property type="entry name" value="MtMvhB_like"/>
    <property type="match status" value="1"/>
</dbReference>
<dbReference type="Pfam" id="PF00037">
    <property type="entry name" value="Fer4"/>
    <property type="match status" value="1"/>
</dbReference>
<feature type="domain" description="4Fe-4S ferredoxin-type" evidence="4">
    <location>
        <begin position="187"/>
        <end position="216"/>
    </location>
</feature>
<keyword evidence="3" id="KW-0411">Iron-sulfur</keyword>
<dbReference type="InterPro" id="IPR017900">
    <property type="entry name" value="4Fe4S_Fe_S_CS"/>
</dbReference>
<evidence type="ECO:0000256" key="2">
    <source>
        <dbReference type="ARBA" id="ARBA00023004"/>
    </source>
</evidence>
<dbReference type="InterPro" id="IPR057431">
    <property type="entry name" value="LdpA_Fe-S-bd"/>
</dbReference>
<dbReference type="InterPro" id="IPR004108">
    <property type="entry name" value="Fe_hydrogenase_lsu_C"/>
</dbReference>
<reference evidence="5 6" key="1">
    <citation type="submission" date="2016-10" db="EMBL/GenBank/DDBJ databases">
        <authorList>
            <person name="de Groot N.N."/>
        </authorList>
    </citation>
    <scope>NUCLEOTIDE SEQUENCE [LARGE SCALE GENOMIC DNA]</scope>
    <source>
        <strain evidence="5 6">CGMCC 1.5058</strain>
    </source>
</reference>
<evidence type="ECO:0000256" key="1">
    <source>
        <dbReference type="ARBA" id="ARBA00022723"/>
    </source>
</evidence>
<dbReference type="PROSITE" id="PS51379">
    <property type="entry name" value="4FE4S_FER_2"/>
    <property type="match status" value="3"/>
</dbReference>
<dbReference type="RefSeq" id="WP_031575311.1">
    <property type="nucleotide sequence ID" value="NZ_FNDZ01000003.1"/>
</dbReference>
<dbReference type="Pfam" id="PF25160">
    <property type="entry name" value="LdpA_Fe-S-bd"/>
    <property type="match status" value="1"/>
</dbReference>
<dbReference type="EMBL" id="FNDZ01000003">
    <property type="protein sequence ID" value="SDI56765.1"/>
    <property type="molecule type" value="Genomic_DNA"/>
</dbReference>